<sequence>MWLWVEQSENTWGPIVRQASVPGLTVTATAKVKAVDWNMGDGKTVRCDGAGTPYSKSYGIKASPDCGHLYRKTSRAQADCKYKVGATTRWDITWQSTLGDTGQISMTQQAATQLQIGEAVPVLVDPAGGQVSSPPSPRGGC</sequence>
<organism evidence="1 2">
    <name type="scientific">Kribbella alba</name>
    <dbReference type="NCBI Taxonomy" id="190197"/>
    <lineage>
        <taxon>Bacteria</taxon>
        <taxon>Bacillati</taxon>
        <taxon>Actinomycetota</taxon>
        <taxon>Actinomycetes</taxon>
        <taxon>Propionibacteriales</taxon>
        <taxon>Kribbellaceae</taxon>
        <taxon>Kribbella</taxon>
    </lineage>
</organism>
<reference evidence="2" key="1">
    <citation type="journal article" date="2019" name="Int. J. Syst. Evol. Microbiol.">
        <title>The Global Catalogue of Microorganisms (GCM) 10K type strain sequencing project: providing services to taxonomists for standard genome sequencing and annotation.</title>
        <authorList>
            <consortium name="The Broad Institute Genomics Platform"/>
            <consortium name="The Broad Institute Genome Sequencing Center for Infectious Disease"/>
            <person name="Wu L."/>
            <person name="Ma J."/>
        </authorList>
    </citation>
    <scope>NUCLEOTIDE SEQUENCE [LARGE SCALE GENOMIC DNA]</scope>
    <source>
        <strain evidence="2">JCM 14306</strain>
    </source>
</reference>
<evidence type="ECO:0000313" key="1">
    <source>
        <dbReference type="EMBL" id="GAA1661711.1"/>
    </source>
</evidence>
<name>A0ABP4RXK0_9ACTN</name>
<comment type="caution">
    <text evidence="1">The sequence shown here is derived from an EMBL/GenBank/DDBJ whole genome shotgun (WGS) entry which is preliminary data.</text>
</comment>
<keyword evidence="2" id="KW-1185">Reference proteome</keyword>
<gene>
    <name evidence="1" type="ORF">GCM10009744_64310</name>
</gene>
<proteinExistence type="predicted"/>
<dbReference type="Proteomes" id="UP001501319">
    <property type="component" value="Unassembled WGS sequence"/>
</dbReference>
<evidence type="ECO:0008006" key="3">
    <source>
        <dbReference type="Google" id="ProtNLM"/>
    </source>
</evidence>
<accession>A0ABP4RXK0</accession>
<protein>
    <recommendedName>
        <fullName evidence="3">ATP/GTP-binding protein</fullName>
    </recommendedName>
</protein>
<evidence type="ECO:0000313" key="2">
    <source>
        <dbReference type="Proteomes" id="UP001501319"/>
    </source>
</evidence>
<dbReference type="EMBL" id="BAAANE010000017">
    <property type="protein sequence ID" value="GAA1661711.1"/>
    <property type="molecule type" value="Genomic_DNA"/>
</dbReference>